<name>A0A4Y3KA34_CELUD</name>
<proteinExistence type="predicted"/>
<evidence type="ECO:0000313" key="3">
    <source>
        <dbReference type="Proteomes" id="UP000315842"/>
    </source>
</evidence>
<dbReference type="Proteomes" id="UP000315842">
    <property type="component" value="Unassembled WGS sequence"/>
</dbReference>
<dbReference type="Pfam" id="PF04230">
    <property type="entry name" value="PS_pyruv_trans"/>
    <property type="match status" value="1"/>
</dbReference>
<organism evidence="2 3">
    <name type="scientific">Cellulomonas uda</name>
    <dbReference type="NCBI Taxonomy" id="1714"/>
    <lineage>
        <taxon>Bacteria</taxon>
        <taxon>Bacillati</taxon>
        <taxon>Actinomycetota</taxon>
        <taxon>Actinomycetes</taxon>
        <taxon>Micrococcales</taxon>
        <taxon>Cellulomonadaceae</taxon>
        <taxon>Cellulomonas</taxon>
    </lineage>
</organism>
<evidence type="ECO:0000259" key="1">
    <source>
        <dbReference type="Pfam" id="PF04230"/>
    </source>
</evidence>
<dbReference type="PANTHER" id="PTHR36836:SF1">
    <property type="entry name" value="COLANIC ACID BIOSYNTHESIS PROTEIN WCAK"/>
    <property type="match status" value="1"/>
</dbReference>
<keyword evidence="3" id="KW-1185">Reference proteome</keyword>
<evidence type="ECO:0000313" key="2">
    <source>
        <dbReference type="EMBL" id="GEA79828.1"/>
    </source>
</evidence>
<gene>
    <name evidence="2" type="ORF">CUD01_02720</name>
</gene>
<dbReference type="EMBL" id="BJLP01000002">
    <property type="protein sequence ID" value="GEA79828.1"/>
    <property type="molecule type" value="Genomic_DNA"/>
</dbReference>
<accession>A0A4Y3KA34</accession>
<comment type="caution">
    <text evidence="2">The sequence shown here is derived from an EMBL/GenBank/DDBJ whole genome shotgun (WGS) entry which is preliminary data.</text>
</comment>
<dbReference type="AlphaFoldDB" id="A0A4Y3KA34"/>
<protein>
    <recommendedName>
        <fullName evidence="1">Polysaccharide pyruvyl transferase domain-containing protein</fullName>
    </recommendedName>
</protein>
<feature type="domain" description="Polysaccharide pyruvyl transferase" evidence="1">
    <location>
        <begin position="95"/>
        <end position="352"/>
    </location>
</feature>
<reference evidence="2 3" key="1">
    <citation type="submission" date="2019-06" db="EMBL/GenBank/DDBJ databases">
        <title>Whole genome shotgun sequence of Cellulomonas uda NBRC 3747.</title>
        <authorList>
            <person name="Hosoyama A."/>
            <person name="Uohara A."/>
            <person name="Ohji S."/>
            <person name="Ichikawa N."/>
        </authorList>
    </citation>
    <scope>NUCLEOTIDE SEQUENCE [LARGE SCALE GENOMIC DNA]</scope>
    <source>
        <strain evidence="2 3">NBRC 3747</strain>
    </source>
</reference>
<dbReference type="InterPro" id="IPR007345">
    <property type="entry name" value="Polysacch_pyruvyl_Trfase"/>
</dbReference>
<dbReference type="PANTHER" id="PTHR36836">
    <property type="entry name" value="COLANIC ACID BIOSYNTHESIS PROTEIN WCAK"/>
    <property type="match status" value="1"/>
</dbReference>
<sequence>MGRLRSTAGRAKRSLKRRVRNVVAPAVASDAKKASKAARDAATSADLAESALAEVRRLVGGLPGGVTVTAARPTTAKVSGRKPVVGLAGFFGDGNYGDELFLEVFKQHLGPHFELKVLADLPSTPYFSRDVKDVVADVDAIVIGGGDILQPWNQDPRYFNHAFLAKPVFVVGIGVPQYTGPNAPEEKEHIVARHRRFMAHPNVRRIGVRDDQAALWIRDRLDPPGEILVAPDIVSSLDLPPATKPAGAPILGVVTRFRPNRAKPDDYSEVVKLAQHVTEQGWRVRQIILGTNNVGKRDLANAEDFVFEGKEVVYSEDLDDLSRAIGECTTLASMKFHGTVVATMYGVPSIVMIPTNKNINFMHRIGLDALVSSFDSPQLIEKFDGRPEVDPTDLARIRRQATEHMRGLANAIAEAVVAR</sequence>